<dbReference type="InterPro" id="IPR022284">
    <property type="entry name" value="GPAT/DHAPAT"/>
</dbReference>
<dbReference type="GO" id="GO:0006631">
    <property type="term" value="P:fatty acid metabolic process"/>
    <property type="evidence" value="ECO:0007669"/>
    <property type="project" value="TreeGrafter"/>
</dbReference>
<dbReference type="GO" id="GO:0006072">
    <property type="term" value="P:glycerol-3-phosphate metabolic process"/>
    <property type="evidence" value="ECO:0007669"/>
    <property type="project" value="TreeGrafter"/>
</dbReference>
<keyword evidence="3" id="KW-0012">Acyltransferase</keyword>
<keyword evidence="4" id="KW-1185">Reference proteome</keyword>
<name>A0A2T4AZ67_9HYPO</name>
<sequence>MPLKIASTLCWAGGDGRAVRQLTRATQNIDTLDQSFGYFLSNSFQFTASRPTLAQRAPSFEPAAYMHIIFRGAQQFLMRRARDRDMVSTERLIAGQGVHNGGENALKLFLTSRTSAIFRFTAVIVGAALGRMFQRVTFDQQSFFDALEDYNSGPSDERIIIMPTHRSYMDFVICPYLFYQFSVLGVKVPRIAAQDQFARIPVLGWLLTKLGAFYVRRGVGKADPELNEQVRQLVEQDEHILFFPEGQRSRSREFLPPRRGLLRSLQSTGKSFKILPVSISYERVPEEECFIREAQEQERPQMTLVGLLRWTYNMVLGRVKLGRVHVKCGRMLELKPETDIHALLHQVMGELQANTVLTTYHLEAFVSQHRRECRCSAPCAISRPKRQSEAVDWLRSQLEERGATILEGGLSVDENQQVSSVVAESLTNQWIHFFDRETTEVPLSTAAAEYSVLGMPRLQDVAA</sequence>
<protein>
    <submittedName>
        <fullName evidence="3">Acyltransferase-domain-containing protein</fullName>
    </submittedName>
</protein>
<evidence type="ECO:0000259" key="2">
    <source>
        <dbReference type="SMART" id="SM00563"/>
    </source>
</evidence>
<evidence type="ECO:0000313" key="3">
    <source>
        <dbReference type="EMBL" id="PTB62271.1"/>
    </source>
</evidence>
<comment type="subcellular location">
    <subcellularLocation>
        <location evidence="1">Endomembrane system</location>
        <topology evidence="1">Peripheral membrane protein</topology>
    </subcellularLocation>
</comment>
<dbReference type="PANTHER" id="PTHR12563">
    <property type="entry name" value="GLYCEROL-3-PHOSPHATE ACYLTRANSFERASE"/>
    <property type="match status" value="1"/>
</dbReference>
<dbReference type="RefSeq" id="XP_024745591.1">
    <property type="nucleotide sequence ID" value="XM_024898574.1"/>
</dbReference>
<dbReference type="SMART" id="SM00563">
    <property type="entry name" value="PlsC"/>
    <property type="match status" value="1"/>
</dbReference>
<evidence type="ECO:0000256" key="1">
    <source>
        <dbReference type="ARBA" id="ARBA00004184"/>
    </source>
</evidence>
<dbReference type="GO" id="GO:0008654">
    <property type="term" value="P:phospholipid biosynthetic process"/>
    <property type="evidence" value="ECO:0007669"/>
    <property type="project" value="TreeGrafter"/>
</dbReference>
<dbReference type="GO" id="GO:0004366">
    <property type="term" value="F:glycerol-3-phosphate O-acyltransferase activity"/>
    <property type="evidence" value="ECO:0007669"/>
    <property type="project" value="TreeGrafter"/>
</dbReference>
<dbReference type="Proteomes" id="UP000241546">
    <property type="component" value="Unassembled WGS sequence"/>
</dbReference>
<dbReference type="GO" id="GO:0019432">
    <property type="term" value="P:triglyceride biosynthetic process"/>
    <property type="evidence" value="ECO:0007669"/>
    <property type="project" value="TreeGrafter"/>
</dbReference>
<feature type="domain" description="Phospholipid/glycerol acyltransferase" evidence="2">
    <location>
        <begin position="159"/>
        <end position="282"/>
    </location>
</feature>
<dbReference type="AlphaFoldDB" id="A0A2T4AZ67"/>
<keyword evidence="3" id="KW-0808">Transferase</keyword>
<dbReference type="GeneID" id="36606692"/>
<dbReference type="Pfam" id="PF01553">
    <property type="entry name" value="Acyltransferase"/>
    <property type="match status" value="1"/>
</dbReference>
<dbReference type="InterPro" id="IPR002123">
    <property type="entry name" value="Plipid/glycerol_acylTrfase"/>
</dbReference>
<accession>A0A2T4AZ67</accession>
<dbReference type="OrthoDB" id="429813at2759"/>
<dbReference type="EMBL" id="KZ680224">
    <property type="protein sequence ID" value="PTB62271.1"/>
    <property type="molecule type" value="Genomic_DNA"/>
</dbReference>
<dbReference type="SUPFAM" id="SSF69593">
    <property type="entry name" value="Glycerol-3-phosphate (1)-acyltransferase"/>
    <property type="match status" value="1"/>
</dbReference>
<reference evidence="4" key="1">
    <citation type="submission" date="2016-07" db="EMBL/GenBank/DDBJ databases">
        <title>Multiple horizontal gene transfer events from other fungi enriched the ability of initially mycotrophic Trichoderma (Ascomycota) to feed on dead plant biomass.</title>
        <authorList>
            <consortium name="DOE Joint Genome Institute"/>
            <person name="Atanasova L."/>
            <person name="Chenthamara K."/>
            <person name="Zhang J."/>
            <person name="Grujic M."/>
            <person name="Henrissat B."/>
            <person name="Kuo A."/>
            <person name="Aerts A."/>
            <person name="Salamov A."/>
            <person name="Lipzen A."/>
            <person name="Labutti K."/>
            <person name="Barry K."/>
            <person name="Miao Y."/>
            <person name="Rahimi M.J."/>
            <person name="Shen Q."/>
            <person name="Grigoriev I.V."/>
            <person name="Kubicek C.P."/>
            <person name="Druzhinina I.S."/>
        </authorList>
    </citation>
    <scope>NUCLEOTIDE SEQUENCE [LARGE SCALE GENOMIC DNA]</scope>
    <source>
        <strain evidence="4">TUCIM 6016</strain>
    </source>
</reference>
<proteinExistence type="predicted"/>
<evidence type="ECO:0000313" key="4">
    <source>
        <dbReference type="Proteomes" id="UP000241546"/>
    </source>
</evidence>
<organism evidence="3 4">
    <name type="scientific">Trichoderma citrinoviride</name>
    <dbReference type="NCBI Taxonomy" id="58853"/>
    <lineage>
        <taxon>Eukaryota</taxon>
        <taxon>Fungi</taxon>
        <taxon>Dikarya</taxon>
        <taxon>Ascomycota</taxon>
        <taxon>Pezizomycotina</taxon>
        <taxon>Sordariomycetes</taxon>
        <taxon>Hypocreomycetidae</taxon>
        <taxon>Hypocreales</taxon>
        <taxon>Hypocreaceae</taxon>
        <taxon>Trichoderma</taxon>
    </lineage>
</organism>
<gene>
    <name evidence="3" type="ORF">BBK36DRAFT_8647</name>
</gene>
<dbReference type="PANTHER" id="PTHR12563:SF17">
    <property type="entry name" value="DIHYDROXYACETONE PHOSPHATE ACYLTRANSFERASE"/>
    <property type="match status" value="1"/>
</dbReference>
<dbReference type="GO" id="GO:0031966">
    <property type="term" value="C:mitochondrial membrane"/>
    <property type="evidence" value="ECO:0007669"/>
    <property type="project" value="TreeGrafter"/>
</dbReference>
<dbReference type="GO" id="GO:0012505">
    <property type="term" value="C:endomembrane system"/>
    <property type="evidence" value="ECO:0007669"/>
    <property type="project" value="UniProtKB-SubCell"/>
</dbReference>